<protein>
    <submittedName>
        <fullName evidence="7">FAD-binding domain-containing protein</fullName>
    </submittedName>
</protein>
<dbReference type="STRING" id="1353009.A0A1Y2J3M9"/>
<dbReference type="InterPro" id="IPR016166">
    <property type="entry name" value="FAD-bd_PCMH"/>
</dbReference>
<evidence type="ECO:0000313" key="8">
    <source>
        <dbReference type="Proteomes" id="UP000193067"/>
    </source>
</evidence>
<name>A0A1Y2J3M9_TRAC3</name>
<organism evidence="7 8">
    <name type="scientific">Trametes coccinea (strain BRFM310)</name>
    <name type="common">Pycnoporus coccineus</name>
    <dbReference type="NCBI Taxonomy" id="1353009"/>
    <lineage>
        <taxon>Eukaryota</taxon>
        <taxon>Fungi</taxon>
        <taxon>Dikarya</taxon>
        <taxon>Basidiomycota</taxon>
        <taxon>Agaricomycotina</taxon>
        <taxon>Agaricomycetes</taxon>
        <taxon>Polyporales</taxon>
        <taxon>Polyporaceae</taxon>
        <taxon>Trametes</taxon>
    </lineage>
</organism>
<dbReference type="SUPFAM" id="SSF56176">
    <property type="entry name" value="FAD-binding/transporter-associated domain-like"/>
    <property type="match status" value="1"/>
</dbReference>
<keyword evidence="3" id="KW-0285">Flavoprotein</keyword>
<feature type="domain" description="FAD-binding PCMH-type" evidence="6">
    <location>
        <begin position="133"/>
        <end position="300"/>
    </location>
</feature>
<evidence type="ECO:0000256" key="4">
    <source>
        <dbReference type="ARBA" id="ARBA00022827"/>
    </source>
</evidence>
<dbReference type="GO" id="GO:0071949">
    <property type="term" value="F:FAD binding"/>
    <property type="evidence" value="ECO:0007669"/>
    <property type="project" value="InterPro"/>
</dbReference>
<evidence type="ECO:0000256" key="3">
    <source>
        <dbReference type="ARBA" id="ARBA00022630"/>
    </source>
</evidence>
<dbReference type="InterPro" id="IPR016169">
    <property type="entry name" value="FAD-bd_PCMH_sub2"/>
</dbReference>
<dbReference type="EMBL" id="KZ084087">
    <property type="protein sequence ID" value="OSD07957.1"/>
    <property type="molecule type" value="Genomic_DNA"/>
</dbReference>
<evidence type="ECO:0000259" key="6">
    <source>
        <dbReference type="PROSITE" id="PS51387"/>
    </source>
</evidence>
<evidence type="ECO:0000313" key="7">
    <source>
        <dbReference type="EMBL" id="OSD07957.1"/>
    </source>
</evidence>
<keyword evidence="5" id="KW-0560">Oxidoreductase</keyword>
<dbReference type="PROSITE" id="PS51387">
    <property type="entry name" value="FAD_PCMH"/>
    <property type="match status" value="1"/>
</dbReference>
<evidence type="ECO:0000256" key="2">
    <source>
        <dbReference type="ARBA" id="ARBA00005466"/>
    </source>
</evidence>
<keyword evidence="4" id="KW-0274">FAD</keyword>
<dbReference type="Gene3D" id="3.30.465.10">
    <property type="match status" value="2"/>
</dbReference>
<dbReference type="OrthoDB" id="9983560at2759"/>
<keyword evidence="8" id="KW-1185">Reference proteome</keyword>
<comment type="cofactor">
    <cofactor evidence="1">
        <name>FAD</name>
        <dbReference type="ChEBI" id="CHEBI:57692"/>
    </cofactor>
</comment>
<comment type="similarity">
    <text evidence="2">Belongs to the oxygen-dependent FAD-linked oxidoreductase family.</text>
</comment>
<accession>A0A1Y2J3M9</accession>
<proteinExistence type="inferred from homology"/>
<gene>
    <name evidence="7" type="ORF">PYCCODRAFT_1441765</name>
</gene>
<evidence type="ECO:0000256" key="5">
    <source>
        <dbReference type="ARBA" id="ARBA00023002"/>
    </source>
</evidence>
<evidence type="ECO:0000256" key="1">
    <source>
        <dbReference type="ARBA" id="ARBA00001974"/>
    </source>
</evidence>
<dbReference type="Gene3D" id="3.40.462.20">
    <property type="match status" value="1"/>
</dbReference>
<dbReference type="AlphaFoldDB" id="A0A1Y2J3M9"/>
<reference evidence="7 8" key="1">
    <citation type="journal article" date="2015" name="Biotechnol. Biofuels">
        <title>Enhanced degradation of softwood versus hardwood by the white-rot fungus Pycnoporus coccineus.</title>
        <authorList>
            <person name="Couturier M."/>
            <person name="Navarro D."/>
            <person name="Chevret D."/>
            <person name="Henrissat B."/>
            <person name="Piumi F."/>
            <person name="Ruiz-Duenas F.J."/>
            <person name="Martinez A.T."/>
            <person name="Grigoriev I.V."/>
            <person name="Riley R."/>
            <person name="Lipzen A."/>
            <person name="Berrin J.G."/>
            <person name="Master E.R."/>
            <person name="Rosso M.N."/>
        </authorList>
    </citation>
    <scope>NUCLEOTIDE SEQUENCE [LARGE SCALE GENOMIC DNA]</scope>
    <source>
        <strain evidence="7 8">BRFM310</strain>
    </source>
</reference>
<dbReference type="GO" id="GO:0016491">
    <property type="term" value="F:oxidoreductase activity"/>
    <property type="evidence" value="ECO:0007669"/>
    <property type="project" value="UniProtKB-KW"/>
</dbReference>
<dbReference type="InterPro" id="IPR036318">
    <property type="entry name" value="FAD-bd_PCMH-like_sf"/>
</dbReference>
<sequence>MGSVPTLQIQSIFATTVGDNPSVNPGDIRCRCLYGYPCWPTEDDFAQLSSRLSRPLIQPTPLAQPCYLPGIRSATNGPLKKCSVIAQKWDHGPWRFDHAGAMQDPNFETHTNADGTLHACVLNASLGTGRCEQGSVPVIGVDARTVHDIQAAVKFAAKHYLRLVIKNTGHNFLGRSSGKGSFMIWTHHMKDVFVHDVFRPLEASANENYYHAITLGAGVQWQEAYAAADAAGRMIVGGISAGGSVGAAGGWLLGGGYSALSPTYGLGVDNVLEVFLVTANGGGGGTYGIVTSVTYRTYSIVPVKIAFVVATAFAELVRVTPTLTDAGWGGYAGISADGPRLSHTSFALIPNVSWEQANAAIVPYLDRVRGLAHEPSALDEQSEPAMTVTTQPASFSSFYSAYNAILPDTRAVGQNLELGSWLLPAEALKDYKSIAQTLVPIPGFNYELVAEGAVSRTDPSSTGLNPAWRQAVAHAVFGTTWPDGTSPKDIVKLRLVLRERTAEVRALAPDSGAYFNEVSRVEIASFISGFSEHHCTGINLKAIKESYDPVDIFMVREGVRSEHWDEELRCMLD</sequence>
<dbReference type="Pfam" id="PF01565">
    <property type="entry name" value="FAD_binding_4"/>
    <property type="match status" value="1"/>
</dbReference>
<dbReference type="InterPro" id="IPR050416">
    <property type="entry name" value="FAD-linked_Oxidoreductase"/>
</dbReference>
<dbReference type="PANTHER" id="PTHR42973:SF39">
    <property type="entry name" value="FAD-BINDING PCMH-TYPE DOMAIN-CONTAINING PROTEIN"/>
    <property type="match status" value="1"/>
</dbReference>
<dbReference type="PANTHER" id="PTHR42973">
    <property type="entry name" value="BINDING OXIDOREDUCTASE, PUTATIVE (AFU_ORTHOLOGUE AFUA_1G17690)-RELATED"/>
    <property type="match status" value="1"/>
</dbReference>
<dbReference type="Proteomes" id="UP000193067">
    <property type="component" value="Unassembled WGS sequence"/>
</dbReference>
<dbReference type="InterPro" id="IPR006094">
    <property type="entry name" value="Oxid_FAD_bind_N"/>
</dbReference>